<accession>A0A5B2W1S8</accession>
<organism evidence="3 4">
    <name type="scientific">Salinarimonas soli</name>
    <dbReference type="NCBI Taxonomy" id="1638099"/>
    <lineage>
        <taxon>Bacteria</taxon>
        <taxon>Pseudomonadati</taxon>
        <taxon>Pseudomonadota</taxon>
        <taxon>Alphaproteobacteria</taxon>
        <taxon>Hyphomicrobiales</taxon>
        <taxon>Salinarimonadaceae</taxon>
        <taxon>Salinarimonas</taxon>
    </lineage>
</organism>
<evidence type="ECO:0000313" key="3">
    <source>
        <dbReference type="EMBL" id="KAA2244169.1"/>
    </source>
</evidence>
<comment type="caution">
    <text evidence="3">The sequence shown here is derived from an EMBL/GenBank/DDBJ whole genome shotgun (WGS) entry which is preliminary data.</text>
</comment>
<feature type="domain" description="MobA-like NTP transferase" evidence="2">
    <location>
        <begin position="5"/>
        <end position="166"/>
    </location>
</feature>
<proteinExistence type="predicted"/>
<dbReference type="GO" id="GO:0016779">
    <property type="term" value="F:nucleotidyltransferase activity"/>
    <property type="evidence" value="ECO:0007669"/>
    <property type="project" value="UniProtKB-ARBA"/>
</dbReference>
<dbReference type="Gene3D" id="3.90.550.10">
    <property type="entry name" value="Spore Coat Polysaccharide Biosynthesis Protein SpsA, Chain A"/>
    <property type="match status" value="1"/>
</dbReference>
<dbReference type="EMBL" id="VUOA01000004">
    <property type="protein sequence ID" value="KAA2244169.1"/>
    <property type="molecule type" value="Genomic_DNA"/>
</dbReference>
<gene>
    <name evidence="3" type="ORF">F0L46_01305</name>
</gene>
<dbReference type="AlphaFoldDB" id="A0A5B2W1S8"/>
<dbReference type="InterPro" id="IPR029044">
    <property type="entry name" value="Nucleotide-diphossugar_trans"/>
</dbReference>
<sequence length="193" mass="19420">MSVAALVLAAGRGSRFGEAPKLLAELDGRPLVRHVADAALASRASPVLAVTGHRADAIGAALDDLPVRLLHNPAYSDGLSTSLRAGFAALAAEAEAVVVLLADMPRVTPALIDGLIEAWEGAGRPVAAVPVADGRRGNPVLLSATLAPAIARLTGDHGAGPLLRGLEGVLEVPVAGEGVLLDIDTPDALRALG</sequence>
<evidence type="ECO:0000259" key="2">
    <source>
        <dbReference type="Pfam" id="PF12804"/>
    </source>
</evidence>
<dbReference type="PANTHER" id="PTHR43777:SF1">
    <property type="entry name" value="MOLYBDENUM COFACTOR CYTIDYLYLTRANSFERASE"/>
    <property type="match status" value="1"/>
</dbReference>
<dbReference type="InterPro" id="IPR025877">
    <property type="entry name" value="MobA-like_NTP_Trfase"/>
</dbReference>
<dbReference type="Proteomes" id="UP000323142">
    <property type="component" value="Unassembled WGS sequence"/>
</dbReference>
<dbReference type="SUPFAM" id="SSF53448">
    <property type="entry name" value="Nucleotide-diphospho-sugar transferases"/>
    <property type="match status" value="1"/>
</dbReference>
<reference evidence="3 4" key="2">
    <citation type="submission" date="2019-09" db="EMBL/GenBank/DDBJ databases">
        <authorList>
            <person name="Jin C."/>
        </authorList>
    </citation>
    <scope>NUCLEOTIDE SEQUENCE [LARGE SCALE GENOMIC DNA]</scope>
    <source>
        <strain evidence="3 4">BN140002</strain>
    </source>
</reference>
<keyword evidence="3" id="KW-0808">Transferase</keyword>
<dbReference type="OrthoDB" id="9779263at2"/>
<keyword evidence="4" id="KW-1185">Reference proteome</keyword>
<evidence type="ECO:0000256" key="1">
    <source>
        <dbReference type="ARBA" id="ARBA00022842"/>
    </source>
</evidence>
<dbReference type="PANTHER" id="PTHR43777">
    <property type="entry name" value="MOLYBDENUM COFACTOR CYTIDYLYLTRANSFERASE"/>
    <property type="match status" value="1"/>
</dbReference>
<evidence type="ECO:0000313" key="4">
    <source>
        <dbReference type="Proteomes" id="UP000323142"/>
    </source>
</evidence>
<name>A0A5B2W1S8_9HYPH</name>
<keyword evidence="1" id="KW-0460">Magnesium</keyword>
<reference evidence="3 4" key="1">
    <citation type="submission" date="2019-09" db="EMBL/GenBank/DDBJ databases">
        <title>Salinarimonas rosea gen. nov., sp. nov., a new member of the a-2 subgroup of the Proteobacteria.</title>
        <authorList>
            <person name="Liu J."/>
        </authorList>
    </citation>
    <scope>NUCLEOTIDE SEQUENCE [LARGE SCALE GENOMIC DNA]</scope>
    <source>
        <strain evidence="3 4">BN140002</strain>
    </source>
</reference>
<dbReference type="CDD" id="cd04182">
    <property type="entry name" value="GT_2_like_f"/>
    <property type="match status" value="1"/>
</dbReference>
<dbReference type="Pfam" id="PF12804">
    <property type="entry name" value="NTP_transf_3"/>
    <property type="match status" value="1"/>
</dbReference>
<dbReference type="RefSeq" id="WP_149815228.1">
    <property type="nucleotide sequence ID" value="NZ_VUOA01000004.1"/>
</dbReference>
<protein>
    <submittedName>
        <fullName evidence="3">Nucleotidyltransferase family protein</fullName>
    </submittedName>
</protein>